<proteinExistence type="predicted"/>
<evidence type="ECO:0000313" key="3">
    <source>
        <dbReference type="EMBL" id="MBP3193129.1"/>
    </source>
</evidence>
<dbReference type="Proteomes" id="UP000673975">
    <property type="component" value="Unassembled WGS sequence"/>
</dbReference>
<dbReference type="SUPFAM" id="SSF55874">
    <property type="entry name" value="ATPase domain of HSP90 chaperone/DNA topoisomerase II/histidine kinase"/>
    <property type="match status" value="1"/>
</dbReference>
<dbReference type="InterPro" id="IPR036890">
    <property type="entry name" value="HATPase_C_sf"/>
</dbReference>
<dbReference type="GO" id="GO:0005524">
    <property type="term" value="F:ATP binding"/>
    <property type="evidence" value="ECO:0007669"/>
    <property type="project" value="UniProtKB-KW"/>
</dbReference>
<evidence type="ECO:0000256" key="1">
    <source>
        <dbReference type="ARBA" id="ARBA00022527"/>
    </source>
</evidence>
<comment type="caution">
    <text evidence="3">The sequence shown here is derived from an EMBL/GenBank/DDBJ whole genome shotgun (WGS) entry which is preliminary data.</text>
</comment>
<evidence type="ECO:0000259" key="2">
    <source>
        <dbReference type="Pfam" id="PF13581"/>
    </source>
</evidence>
<keyword evidence="3" id="KW-0547">Nucleotide-binding</keyword>
<keyword evidence="1" id="KW-0723">Serine/threonine-protein kinase</keyword>
<dbReference type="InterPro" id="IPR050267">
    <property type="entry name" value="Anti-sigma-factor_SerPK"/>
</dbReference>
<organism evidence="3 4">
    <name type="scientific">Natronogracilivirga saccharolytica</name>
    <dbReference type="NCBI Taxonomy" id="2812953"/>
    <lineage>
        <taxon>Bacteria</taxon>
        <taxon>Pseudomonadati</taxon>
        <taxon>Balneolota</taxon>
        <taxon>Balneolia</taxon>
        <taxon>Balneolales</taxon>
        <taxon>Cyclonatronaceae</taxon>
        <taxon>Natronogracilivirga</taxon>
    </lineage>
</organism>
<accession>A0A8J7RNR5</accession>
<dbReference type="Gene3D" id="3.30.565.10">
    <property type="entry name" value="Histidine kinase-like ATPase, C-terminal domain"/>
    <property type="match status" value="1"/>
</dbReference>
<evidence type="ECO:0000313" key="4">
    <source>
        <dbReference type="Proteomes" id="UP000673975"/>
    </source>
</evidence>
<protein>
    <submittedName>
        <fullName evidence="3">ATP-binding protein</fullName>
    </submittedName>
</protein>
<dbReference type="RefSeq" id="WP_210512458.1">
    <property type="nucleotide sequence ID" value="NZ_JAFIDN010000008.1"/>
</dbReference>
<gene>
    <name evidence="3" type="ORF">NATSA_10680</name>
</gene>
<dbReference type="GO" id="GO:0004674">
    <property type="term" value="F:protein serine/threonine kinase activity"/>
    <property type="evidence" value="ECO:0007669"/>
    <property type="project" value="UniProtKB-KW"/>
</dbReference>
<dbReference type="PANTHER" id="PTHR35526">
    <property type="entry name" value="ANTI-SIGMA-F FACTOR RSBW-RELATED"/>
    <property type="match status" value="1"/>
</dbReference>
<name>A0A8J7RNR5_9BACT</name>
<dbReference type="AlphaFoldDB" id="A0A8J7RNR5"/>
<keyword evidence="1" id="KW-0808">Transferase</keyword>
<keyword evidence="1" id="KW-0418">Kinase</keyword>
<sequence>MTDKKYSIQLASDPGEMDRLAEFVNEIAVASGADEDKKHNLHLALNEAVTNAILHGNKQDPAKVVRVTAVISRQDVTVTVTDQGDGFDPDAIPDPRKKENLMKTGGRGVWLLSEFADEVNYNKKGNSVELRFLL</sequence>
<feature type="domain" description="Histidine kinase/HSP90-like ATPase" evidence="2">
    <location>
        <begin position="11"/>
        <end position="131"/>
    </location>
</feature>
<dbReference type="PANTHER" id="PTHR35526:SF3">
    <property type="entry name" value="ANTI-SIGMA-F FACTOR RSBW"/>
    <property type="match status" value="1"/>
</dbReference>
<dbReference type="Pfam" id="PF13581">
    <property type="entry name" value="HATPase_c_2"/>
    <property type="match status" value="1"/>
</dbReference>
<dbReference type="EMBL" id="JAFIDN010000008">
    <property type="protein sequence ID" value="MBP3193129.1"/>
    <property type="molecule type" value="Genomic_DNA"/>
</dbReference>
<reference evidence="3" key="1">
    <citation type="submission" date="2021-02" db="EMBL/GenBank/DDBJ databases">
        <title>Natronogracilivirga saccharolytica gen. nov. sp. nov. a new anaerobic, haloalkiliphilic carbohydrate-fermenting bacterium from soda lake and proposing of Cyclonatronumiaceae fam. nov. in the phylum Balneolaeota.</title>
        <authorList>
            <person name="Zhilina T.N."/>
            <person name="Sorokin D.Y."/>
            <person name="Zavarzina D.G."/>
            <person name="Toshchakov S.V."/>
            <person name="Kublanov I.V."/>
        </authorList>
    </citation>
    <scope>NUCLEOTIDE SEQUENCE</scope>
    <source>
        <strain evidence="3">Z-1702</strain>
    </source>
</reference>
<dbReference type="InterPro" id="IPR003594">
    <property type="entry name" value="HATPase_dom"/>
</dbReference>
<keyword evidence="4" id="KW-1185">Reference proteome</keyword>
<dbReference type="CDD" id="cd16936">
    <property type="entry name" value="HATPase_RsbW-like"/>
    <property type="match status" value="1"/>
</dbReference>
<keyword evidence="3" id="KW-0067">ATP-binding</keyword>